<protein>
    <recommendedName>
        <fullName evidence="4">DUF7805 domain-containing protein</fullName>
    </recommendedName>
</protein>
<dbReference type="InterPro" id="IPR056707">
    <property type="entry name" value="DUF7805"/>
</dbReference>
<dbReference type="InterPro" id="IPR053207">
    <property type="entry name" value="Non-NMDA_GluR_Accessory"/>
</dbReference>
<feature type="domain" description="DUF7805" evidence="4">
    <location>
        <begin position="182"/>
        <end position="359"/>
    </location>
</feature>
<dbReference type="InterPro" id="IPR002172">
    <property type="entry name" value="LDrepeatLR_classA_rpt"/>
</dbReference>
<keyword evidence="6" id="KW-1185">Reference proteome</keyword>
<reference evidence="5" key="1">
    <citation type="submission" date="2021-11" db="EMBL/GenBank/DDBJ databases">
        <authorList>
            <person name="Schell T."/>
        </authorList>
    </citation>
    <scope>NUCLEOTIDE SEQUENCE</scope>
    <source>
        <strain evidence="5">M5</strain>
    </source>
</reference>
<comment type="caution">
    <text evidence="5">The sequence shown here is derived from an EMBL/GenBank/DDBJ whole genome shotgun (WGS) entry which is preliminary data.</text>
</comment>
<dbReference type="EMBL" id="CAKKLH010000013">
    <property type="protein sequence ID" value="CAH0099063.1"/>
    <property type="molecule type" value="Genomic_DNA"/>
</dbReference>
<feature type="region of interest" description="Disordered" evidence="2">
    <location>
        <begin position="427"/>
        <end position="449"/>
    </location>
</feature>
<evidence type="ECO:0000256" key="2">
    <source>
        <dbReference type="SAM" id="MobiDB-lite"/>
    </source>
</evidence>
<keyword evidence="3" id="KW-0472">Membrane</keyword>
<evidence type="ECO:0000256" key="1">
    <source>
        <dbReference type="ARBA" id="ARBA00023157"/>
    </source>
</evidence>
<gene>
    <name evidence="5" type="ORF">DGAL_LOCUS1172</name>
</gene>
<accession>A0A8J2RE77</accession>
<dbReference type="InterPro" id="IPR036055">
    <property type="entry name" value="LDL_receptor-like_sf"/>
</dbReference>
<keyword evidence="3" id="KW-0812">Transmembrane</keyword>
<dbReference type="OrthoDB" id="10037824at2759"/>
<proteinExistence type="predicted"/>
<dbReference type="GO" id="GO:0005886">
    <property type="term" value="C:plasma membrane"/>
    <property type="evidence" value="ECO:0007669"/>
    <property type="project" value="TreeGrafter"/>
</dbReference>
<feature type="compositionally biased region" description="Low complexity" evidence="2">
    <location>
        <begin position="503"/>
        <end position="515"/>
    </location>
</feature>
<dbReference type="SUPFAM" id="SSF57424">
    <property type="entry name" value="LDL receptor-like module"/>
    <property type="match status" value="1"/>
</dbReference>
<evidence type="ECO:0000256" key="3">
    <source>
        <dbReference type="SAM" id="Phobius"/>
    </source>
</evidence>
<evidence type="ECO:0000259" key="4">
    <source>
        <dbReference type="Pfam" id="PF25090"/>
    </source>
</evidence>
<evidence type="ECO:0000313" key="6">
    <source>
        <dbReference type="Proteomes" id="UP000789390"/>
    </source>
</evidence>
<name>A0A8J2RE77_9CRUS</name>
<evidence type="ECO:0000313" key="5">
    <source>
        <dbReference type="EMBL" id="CAH0099063.1"/>
    </source>
</evidence>
<dbReference type="PANTHER" id="PTHR47537:SF3">
    <property type="entry name" value="CUB DOMAIN-CONTAINING PROTEIN"/>
    <property type="match status" value="1"/>
</dbReference>
<dbReference type="Gene3D" id="4.10.400.10">
    <property type="entry name" value="Low-density Lipoprotein Receptor"/>
    <property type="match status" value="1"/>
</dbReference>
<dbReference type="CDD" id="cd00112">
    <property type="entry name" value="LDLa"/>
    <property type="match status" value="1"/>
</dbReference>
<dbReference type="PANTHER" id="PTHR47537">
    <property type="entry name" value="CUBILIN"/>
    <property type="match status" value="1"/>
</dbReference>
<keyword evidence="3" id="KW-1133">Transmembrane helix</keyword>
<feature type="region of interest" description="Disordered" evidence="2">
    <location>
        <begin position="491"/>
        <end position="524"/>
    </location>
</feature>
<dbReference type="AlphaFoldDB" id="A0A8J2RE77"/>
<dbReference type="Proteomes" id="UP000789390">
    <property type="component" value="Unassembled WGS sequence"/>
</dbReference>
<keyword evidence="1" id="KW-1015">Disulfide bond</keyword>
<feature type="region of interest" description="Disordered" evidence="2">
    <location>
        <begin position="538"/>
        <end position="564"/>
    </location>
</feature>
<dbReference type="Pfam" id="PF25090">
    <property type="entry name" value="DUF7805"/>
    <property type="match status" value="1"/>
</dbReference>
<sequence>MLETFISLKPNDVTLLCNTRLGSDGRITLCVYRFQGEETMRVAVEVTRLRLGGRPGCHSRLDSLTHQRRCHILRSDYSSGNESTSTSTAFLQLRERPWAGHTAGHNVLLQRDCLCDTAGLQLPFRYVSTGSAVEVVFQVTGMTHADDYHDFFFEISYEFLGGSPAGAGGSSGSSGSSNMKCANQSELKPLQGPGGIIKLDGLRGLSTSGRQNSVCNRQSWFLLPSRDDRFFFLSTNGFLMNNQSDEEGESEESSASAAIDCPTKNRIVVYSDRQMDGQPLAVICPSSPNTEGGGVKIFSPTFNAEDLMVRSVDLDSNETEWRSSSNQSSWQDMSGGVVIEFIAIQSGSYTMKWLELTPQSVLNAFNNNKSMPHHLGSVSSSPSQRQQQLYPWFFCSTWCPELKACIDSQLWCDGVYDCPSGVDESEQQCHSTPPFNNNNNNDDSQQPGTRISSWSVPKVYWYLIAAGSTLLSLFVVVSSVLVCRNGQHPLKQPTGYDPNNVDPSGLSPSLSLSQQGGAGGGSFRPPPVAALNDCVYQQQSDNGSTARPPKIVVGGASTKSDGINKVPSLYHYDKKMAVS</sequence>
<feature type="transmembrane region" description="Helical" evidence="3">
    <location>
        <begin position="459"/>
        <end position="483"/>
    </location>
</feature>
<organism evidence="5 6">
    <name type="scientific">Daphnia galeata</name>
    <dbReference type="NCBI Taxonomy" id="27404"/>
    <lineage>
        <taxon>Eukaryota</taxon>
        <taxon>Metazoa</taxon>
        <taxon>Ecdysozoa</taxon>
        <taxon>Arthropoda</taxon>
        <taxon>Crustacea</taxon>
        <taxon>Branchiopoda</taxon>
        <taxon>Diplostraca</taxon>
        <taxon>Cladocera</taxon>
        <taxon>Anomopoda</taxon>
        <taxon>Daphniidae</taxon>
        <taxon>Daphnia</taxon>
    </lineage>
</organism>